<dbReference type="AlphaFoldDB" id="A0A1G2FYI1"/>
<sequence>MLLKVLRARVGIQGVQMMYGNVSSSTMKENLLGQRNIGHGSLFTMKCVFTRMMQGQENYILNQAWENDISRIA</sequence>
<comment type="caution">
    <text evidence="1">The sequence shown here is derived from an EMBL/GenBank/DDBJ whole genome shotgun (WGS) entry which is preliminary data.</text>
</comment>
<evidence type="ECO:0000313" key="1">
    <source>
        <dbReference type="EMBL" id="OGZ42678.1"/>
    </source>
</evidence>
<dbReference type="Proteomes" id="UP000176700">
    <property type="component" value="Unassembled WGS sequence"/>
</dbReference>
<proteinExistence type="predicted"/>
<name>A0A1G2FYI1_9BACT</name>
<protein>
    <submittedName>
        <fullName evidence="1">Uncharacterized protein</fullName>
    </submittedName>
</protein>
<accession>A0A1G2FYI1</accession>
<evidence type="ECO:0000313" key="2">
    <source>
        <dbReference type="Proteomes" id="UP000176700"/>
    </source>
</evidence>
<dbReference type="EMBL" id="MHNI01000014">
    <property type="protein sequence ID" value="OGZ42678.1"/>
    <property type="molecule type" value="Genomic_DNA"/>
</dbReference>
<organism evidence="1 2">
    <name type="scientific">Candidatus Ryanbacteria bacterium RIFCSPHIGHO2_01_45_13</name>
    <dbReference type="NCBI Taxonomy" id="1802112"/>
    <lineage>
        <taxon>Bacteria</taxon>
        <taxon>Candidatus Ryaniibacteriota</taxon>
    </lineage>
</organism>
<reference evidence="1 2" key="1">
    <citation type="journal article" date="2016" name="Nat. Commun.">
        <title>Thousands of microbial genomes shed light on interconnected biogeochemical processes in an aquifer system.</title>
        <authorList>
            <person name="Anantharaman K."/>
            <person name="Brown C.T."/>
            <person name="Hug L.A."/>
            <person name="Sharon I."/>
            <person name="Castelle C.J."/>
            <person name="Probst A.J."/>
            <person name="Thomas B.C."/>
            <person name="Singh A."/>
            <person name="Wilkins M.J."/>
            <person name="Karaoz U."/>
            <person name="Brodie E.L."/>
            <person name="Williams K.H."/>
            <person name="Hubbard S.S."/>
            <person name="Banfield J.F."/>
        </authorList>
    </citation>
    <scope>NUCLEOTIDE SEQUENCE [LARGE SCALE GENOMIC DNA]</scope>
</reference>
<gene>
    <name evidence="1" type="ORF">A2W41_02950</name>
</gene>